<protein>
    <submittedName>
        <fullName evidence="2">Uncharacterized protein</fullName>
    </submittedName>
</protein>
<organism evidence="2 3">
    <name type="scientific">Kwoniella heveanensis BCC8398</name>
    <dbReference type="NCBI Taxonomy" id="1296120"/>
    <lineage>
        <taxon>Eukaryota</taxon>
        <taxon>Fungi</taxon>
        <taxon>Dikarya</taxon>
        <taxon>Basidiomycota</taxon>
        <taxon>Agaricomycotina</taxon>
        <taxon>Tremellomycetes</taxon>
        <taxon>Tremellales</taxon>
        <taxon>Cryptococcaceae</taxon>
        <taxon>Kwoniella</taxon>
    </lineage>
</organism>
<reference evidence="2 3" key="1">
    <citation type="submission" date="2013-07" db="EMBL/GenBank/DDBJ databases">
        <title>The Genome Sequence of Cryptococcus heveanensis BCC8398.</title>
        <authorList>
            <consortium name="The Broad Institute Genome Sequencing Platform"/>
            <person name="Cuomo C."/>
            <person name="Litvintseva A."/>
            <person name="Chen Y."/>
            <person name="Heitman J."/>
            <person name="Sun S."/>
            <person name="Springer D."/>
            <person name="Dromer F."/>
            <person name="Young S.K."/>
            <person name="Zeng Q."/>
            <person name="Gargeya S."/>
            <person name="Fitzgerald M."/>
            <person name="Abouelleil A."/>
            <person name="Alvarado L."/>
            <person name="Berlin A.M."/>
            <person name="Chapman S.B."/>
            <person name="Dewar J."/>
            <person name="Goldberg J."/>
            <person name="Griggs A."/>
            <person name="Gujja S."/>
            <person name="Hansen M."/>
            <person name="Howarth C."/>
            <person name="Imamovic A."/>
            <person name="Larimer J."/>
            <person name="McCowan C."/>
            <person name="Murphy C."/>
            <person name="Pearson M."/>
            <person name="Priest M."/>
            <person name="Roberts A."/>
            <person name="Saif S."/>
            <person name="Shea T."/>
            <person name="Sykes S."/>
            <person name="Wortman J."/>
            <person name="Nusbaum C."/>
            <person name="Birren B."/>
        </authorList>
    </citation>
    <scope>NUCLEOTIDE SEQUENCE [LARGE SCALE GENOMIC DNA]</scope>
    <source>
        <strain evidence="2 3">BCC8398</strain>
    </source>
</reference>
<feature type="compositionally biased region" description="Polar residues" evidence="1">
    <location>
        <begin position="152"/>
        <end position="171"/>
    </location>
</feature>
<accession>A0A1B9GXL0</accession>
<evidence type="ECO:0000313" key="3">
    <source>
        <dbReference type="Proteomes" id="UP000092666"/>
    </source>
</evidence>
<evidence type="ECO:0000256" key="1">
    <source>
        <dbReference type="SAM" id="MobiDB-lite"/>
    </source>
</evidence>
<keyword evidence="3" id="KW-1185">Reference proteome</keyword>
<evidence type="ECO:0000313" key="2">
    <source>
        <dbReference type="EMBL" id="OCF35771.1"/>
    </source>
</evidence>
<proteinExistence type="predicted"/>
<gene>
    <name evidence="2" type="ORF">I316_02263</name>
</gene>
<name>A0A1B9GXL0_9TREE</name>
<feature type="compositionally biased region" description="Polar residues" evidence="1">
    <location>
        <begin position="13"/>
        <end position="24"/>
    </location>
</feature>
<feature type="region of interest" description="Disordered" evidence="1">
    <location>
        <begin position="1"/>
        <end position="24"/>
    </location>
</feature>
<dbReference type="AlphaFoldDB" id="A0A1B9GXL0"/>
<feature type="region of interest" description="Disordered" evidence="1">
    <location>
        <begin position="144"/>
        <end position="171"/>
    </location>
</feature>
<reference evidence="3" key="2">
    <citation type="submission" date="2013-12" db="EMBL/GenBank/DDBJ databases">
        <title>Evolution of pathogenesis and genome organization in the Tremellales.</title>
        <authorList>
            <person name="Cuomo C."/>
            <person name="Litvintseva A."/>
            <person name="Heitman J."/>
            <person name="Chen Y."/>
            <person name="Sun S."/>
            <person name="Springer D."/>
            <person name="Dromer F."/>
            <person name="Young S."/>
            <person name="Zeng Q."/>
            <person name="Chapman S."/>
            <person name="Gujja S."/>
            <person name="Saif S."/>
            <person name="Birren B."/>
        </authorList>
    </citation>
    <scope>NUCLEOTIDE SEQUENCE [LARGE SCALE GENOMIC DNA]</scope>
    <source>
        <strain evidence="3">BCC8398</strain>
    </source>
</reference>
<sequence>MTFHIPKRRPLISVSSPDARTSSSLPTCFTAVDREFTAGRTISDGTVRVSRAQSQGSDALPTITLTIDDITHNTRMQLNSKELAELSLLKQETEGGRLYTPVTGSLCRDTADPVILFVPHSTADPTNGDPSSIVWQSVQPNEDNHTFKLQGMTPSQQQESRAQNAHSLASLSQSPIEAGSYVHLTNATMLLPEEGHREQDRISCFYLHDSWIPPESREGDNNPPSIYRGAFSWSESIEPSPTTIAGPKRGLVHFSTGRQSPLFACGRPRPRPFP</sequence>
<dbReference type="Proteomes" id="UP000092666">
    <property type="component" value="Unassembled WGS sequence"/>
</dbReference>
<dbReference type="EMBL" id="KI669497">
    <property type="protein sequence ID" value="OCF35771.1"/>
    <property type="molecule type" value="Genomic_DNA"/>
</dbReference>
<feature type="compositionally biased region" description="Basic residues" evidence="1">
    <location>
        <begin position="1"/>
        <end position="10"/>
    </location>
</feature>